<feature type="transmembrane region" description="Helical" evidence="3">
    <location>
        <begin position="199"/>
        <end position="217"/>
    </location>
</feature>
<dbReference type="AlphaFoldDB" id="A0A1F7XKD7"/>
<feature type="region of interest" description="Disordered" evidence="2">
    <location>
        <begin position="612"/>
        <end position="662"/>
    </location>
</feature>
<gene>
    <name evidence="4" type="ORF">A2V97_00630</name>
</gene>
<feature type="transmembrane region" description="Helical" evidence="3">
    <location>
        <begin position="70"/>
        <end position="88"/>
    </location>
</feature>
<evidence type="ECO:0000256" key="2">
    <source>
        <dbReference type="SAM" id="MobiDB-lite"/>
    </source>
</evidence>
<dbReference type="SUPFAM" id="SSF48452">
    <property type="entry name" value="TPR-like"/>
    <property type="match status" value="1"/>
</dbReference>
<dbReference type="Pfam" id="PF13181">
    <property type="entry name" value="TPR_8"/>
    <property type="match status" value="1"/>
</dbReference>
<keyword evidence="3" id="KW-0472">Membrane</keyword>
<feature type="transmembrane region" description="Helical" evidence="3">
    <location>
        <begin position="329"/>
        <end position="356"/>
    </location>
</feature>
<reference evidence="4 5" key="1">
    <citation type="journal article" date="2016" name="Nat. Commun.">
        <title>Thousands of microbial genomes shed light on interconnected biogeochemical processes in an aquifer system.</title>
        <authorList>
            <person name="Anantharaman K."/>
            <person name="Brown C.T."/>
            <person name="Hug L.A."/>
            <person name="Sharon I."/>
            <person name="Castelle C.J."/>
            <person name="Probst A.J."/>
            <person name="Thomas B.C."/>
            <person name="Singh A."/>
            <person name="Wilkins M.J."/>
            <person name="Karaoz U."/>
            <person name="Brodie E.L."/>
            <person name="Williams K.H."/>
            <person name="Hubbard S.S."/>
            <person name="Banfield J.F."/>
        </authorList>
    </citation>
    <scope>NUCLEOTIDE SEQUENCE [LARGE SCALE GENOMIC DNA]</scope>
</reference>
<feature type="transmembrane region" description="Helical" evidence="3">
    <location>
        <begin position="125"/>
        <end position="147"/>
    </location>
</feature>
<evidence type="ECO:0000256" key="3">
    <source>
        <dbReference type="SAM" id="Phobius"/>
    </source>
</evidence>
<dbReference type="Pfam" id="PF13414">
    <property type="entry name" value="TPR_11"/>
    <property type="match status" value="1"/>
</dbReference>
<name>A0A1F7XKD7_9BACT</name>
<comment type="caution">
    <text evidence="4">The sequence shown here is derived from an EMBL/GenBank/DDBJ whole genome shotgun (WGS) entry which is preliminary data.</text>
</comment>
<evidence type="ECO:0000256" key="1">
    <source>
        <dbReference type="PROSITE-ProRule" id="PRU00339"/>
    </source>
</evidence>
<dbReference type="Gene3D" id="1.25.40.10">
    <property type="entry name" value="Tetratricopeptide repeat domain"/>
    <property type="match status" value="1"/>
</dbReference>
<dbReference type="PANTHER" id="PTHR37422">
    <property type="entry name" value="TEICHURONIC ACID BIOSYNTHESIS PROTEIN TUAE"/>
    <property type="match status" value="1"/>
</dbReference>
<accession>A0A1F7XKD7</accession>
<keyword evidence="3" id="KW-0812">Transmembrane</keyword>
<dbReference type="PROSITE" id="PS50005">
    <property type="entry name" value="TPR"/>
    <property type="match status" value="1"/>
</dbReference>
<protein>
    <submittedName>
        <fullName evidence="4">Uncharacterized protein</fullName>
    </submittedName>
</protein>
<feature type="transmembrane region" description="Helical" evidence="3">
    <location>
        <begin position="38"/>
        <end position="58"/>
    </location>
</feature>
<feature type="transmembrane region" description="Helical" evidence="3">
    <location>
        <begin position="167"/>
        <end position="187"/>
    </location>
</feature>
<keyword evidence="3" id="KW-1133">Transmembrane helix</keyword>
<dbReference type="InterPro" id="IPR011990">
    <property type="entry name" value="TPR-like_helical_dom_sf"/>
</dbReference>
<dbReference type="Proteomes" id="UP000177382">
    <property type="component" value="Unassembled WGS sequence"/>
</dbReference>
<feature type="repeat" description="TPR" evidence="1">
    <location>
        <begin position="530"/>
        <end position="563"/>
    </location>
</feature>
<feature type="transmembrane region" description="Helical" evidence="3">
    <location>
        <begin position="376"/>
        <end position="399"/>
    </location>
</feature>
<feature type="transmembrane region" description="Helical" evidence="3">
    <location>
        <begin position="12"/>
        <end position="32"/>
    </location>
</feature>
<evidence type="ECO:0000313" key="4">
    <source>
        <dbReference type="EMBL" id="OGM15476.1"/>
    </source>
</evidence>
<dbReference type="PANTHER" id="PTHR37422:SF13">
    <property type="entry name" value="LIPOPOLYSACCHARIDE BIOSYNTHESIS PROTEIN PA4999-RELATED"/>
    <property type="match status" value="1"/>
</dbReference>
<feature type="transmembrane region" description="Helical" evidence="3">
    <location>
        <begin position="94"/>
        <end position="113"/>
    </location>
</feature>
<feature type="transmembrane region" description="Helical" evidence="3">
    <location>
        <begin position="281"/>
        <end position="308"/>
    </location>
</feature>
<dbReference type="SMART" id="SM00028">
    <property type="entry name" value="TPR"/>
    <property type="match status" value="3"/>
</dbReference>
<keyword evidence="1" id="KW-0802">TPR repeat</keyword>
<evidence type="ECO:0000313" key="5">
    <source>
        <dbReference type="Proteomes" id="UP000177382"/>
    </source>
</evidence>
<dbReference type="InterPro" id="IPR051533">
    <property type="entry name" value="WaaL-like"/>
</dbReference>
<proteinExistence type="predicted"/>
<dbReference type="STRING" id="1802485.A2V97_00630"/>
<sequence length="662" mass="72222">MNHFLTKIEKYVLYLTVFLLPIAILPISPNLFTPGRLAILGLGVATIILIKAIRVVLIGKLEFNLGDLDFPVLFLALSFLVSAIFKTPNKMEAFLLPGSATAFIGGALLYFLINQVDPSQKKSLLGVLLVSGTVFSLIILLAVFGILSKIPVLPLGIRNVNFTPDGGYLPVAIFLATLFPLSVGFFLGEKEIIKKALSVIFFFLALVPFSISIYQMLPGKAYTPRSPSFSVTWNVAIDVLKESPILGIGPGNYLTAFSRFRPISYNATDLWPIRYTSGRSLYLTVLTEVGLLGLAALVIILIAIYRFVKRNMKDTSRSTFKDNPVVFSLFLYLVLMAFFPATTLLTVLLFILLALFSKTSQTSLNLTTMGTAGTASKFPALLISLPVIAAVALFGYYMGRILIAEYTFKGAMDALARTEGQATYDKMRQAIVTNPYVDRYHSSFSQINLVIARNLARKQDLSDTDRATLTQLVQQSINEAKAAVALNPQRASSWEVLALTYRAIIPLANNADAFALQVYSQAIALDPMNPNLRISLGSLYYNLKDYDTAVSVLELAVAVKPDLTNSHYNLAFAYREKGELDKAINQMSLVLSLIKDTNSKDYEIAKTELENLQAKKASEPGSGESLTPPAAEEGPAVVPPLELPEGSQPPEGEASPTPAPGQ</sequence>
<dbReference type="EMBL" id="MGFX01000005">
    <property type="protein sequence ID" value="OGM15476.1"/>
    <property type="molecule type" value="Genomic_DNA"/>
</dbReference>
<organism evidence="4 5">
    <name type="scientific">Candidatus Woesebacteria bacterium RBG_16_42_24</name>
    <dbReference type="NCBI Taxonomy" id="1802485"/>
    <lineage>
        <taxon>Bacteria</taxon>
        <taxon>Candidatus Woeseibacteriota</taxon>
    </lineage>
</organism>
<dbReference type="InterPro" id="IPR019734">
    <property type="entry name" value="TPR_rpt"/>
</dbReference>